<feature type="signal peptide" evidence="1">
    <location>
        <begin position="1"/>
        <end position="20"/>
    </location>
</feature>
<proteinExistence type="predicted"/>
<accession>A0A4R6J2X9</accession>
<dbReference type="Proteomes" id="UP000295741">
    <property type="component" value="Unassembled WGS sequence"/>
</dbReference>
<evidence type="ECO:0008006" key="4">
    <source>
        <dbReference type="Google" id="ProtNLM"/>
    </source>
</evidence>
<keyword evidence="3" id="KW-1185">Reference proteome</keyword>
<comment type="caution">
    <text evidence="2">The sequence shown here is derived from an EMBL/GenBank/DDBJ whole genome shotgun (WGS) entry which is preliminary data.</text>
</comment>
<protein>
    <recommendedName>
        <fullName evidence="4">Secreted protein</fullName>
    </recommendedName>
</protein>
<name>A0A4R6J2X9_9BACT</name>
<feature type="chain" id="PRO_5020598782" description="Secreted protein" evidence="1">
    <location>
        <begin position="21"/>
        <end position="165"/>
    </location>
</feature>
<evidence type="ECO:0000313" key="2">
    <source>
        <dbReference type="EMBL" id="TDO29141.1"/>
    </source>
</evidence>
<evidence type="ECO:0000313" key="3">
    <source>
        <dbReference type="Proteomes" id="UP000295741"/>
    </source>
</evidence>
<dbReference type="EMBL" id="SNWP01000010">
    <property type="protein sequence ID" value="TDO29141.1"/>
    <property type="molecule type" value="Genomic_DNA"/>
</dbReference>
<sequence>MRTTALILVLTTLMVVSSHAQYHGRCGSYRYTIDGKLISNLDIVIPGSGNDISIKSYYKVDTKNGYIWFWIEETKAGSNSIAKFTSLWSRLSELNAESFSSNKNNPVEVQVQLSSSQQFFFTTVYYSQKKGPQYEVRNKLSIRFNNEADANAFIRDMQPYIPGYK</sequence>
<keyword evidence="1" id="KW-0732">Signal</keyword>
<dbReference type="AlphaFoldDB" id="A0A4R6J2X9"/>
<reference evidence="2 3" key="1">
    <citation type="submission" date="2019-03" db="EMBL/GenBank/DDBJ databases">
        <title>Genomic Encyclopedia of Archaeal and Bacterial Type Strains, Phase II (KMG-II): from individual species to whole genera.</title>
        <authorList>
            <person name="Goeker M."/>
        </authorList>
    </citation>
    <scope>NUCLEOTIDE SEQUENCE [LARGE SCALE GENOMIC DNA]</scope>
    <source>
        <strain evidence="2 3">DSM 28323</strain>
    </source>
</reference>
<organism evidence="2 3">
    <name type="scientific">Sediminibacterium goheungense</name>
    <dbReference type="NCBI Taxonomy" id="1086393"/>
    <lineage>
        <taxon>Bacteria</taxon>
        <taxon>Pseudomonadati</taxon>
        <taxon>Bacteroidota</taxon>
        <taxon>Chitinophagia</taxon>
        <taxon>Chitinophagales</taxon>
        <taxon>Chitinophagaceae</taxon>
        <taxon>Sediminibacterium</taxon>
    </lineage>
</organism>
<evidence type="ECO:0000256" key="1">
    <source>
        <dbReference type="SAM" id="SignalP"/>
    </source>
</evidence>
<gene>
    <name evidence="2" type="ORF">BC659_1224</name>
</gene>